<dbReference type="GO" id="GO:0016787">
    <property type="term" value="F:hydrolase activity"/>
    <property type="evidence" value="ECO:0007669"/>
    <property type="project" value="UniProtKB-KW"/>
</dbReference>
<evidence type="ECO:0000313" key="14">
    <source>
        <dbReference type="EMBL" id="AIA61438.1"/>
    </source>
</evidence>
<dbReference type="Gene3D" id="1.25.40.240">
    <property type="entry name" value="Ku, C-terminal domain"/>
    <property type="match status" value="1"/>
</dbReference>
<dbReference type="GO" id="GO:0003690">
    <property type="term" value="F:double-stranded DNA binding"/>
    <property type="evidence" value="ECO:0007669"/>
    <property type="project" value="TreeGrafter"/>
</dbReference>
<evidence type="ECO:0000256" key="2">
    <source>
        <dbReference type="ARBA" id="ARBA00007726"/>
    </source>
</evidence>
<sequence>MPKEKPFDALCFVIDVGLTSAQSGYSDVAFRVASELVQRKLYAESTDCFGVVVLGTKGTDNSLGLKNITLANYNGGCLSVSDFSILEYLERHIKQEKSDNAVDWIDGVNVAIEFLKTATEKSEAVNQKKIVLLSDLGCPSDSSRYDDTLEQLKRANIELNFIHPEWKELDENEESSAPHQDSEKGASRRKPMTNHQTDSFELVKNLVVSTDGILCDTFTALSNFLNKERRKKKPFPWKVDLQVGPDIRINITGYIKVSWGLLSSWKRCLGSDPEANEIRPEVTFVRNNEDQEVVEKEDLVESYKYGSELIAVTDVDKDNSYNAGEKSMIVVGFITREQIPFQYLLGDGSMVFFPTEGDARSLSSLSALVNAMNEDNVVAVVRRVYRAGTAPKLGTLIPEEQKGEDGSQTTVLSYIELPFMEDIRSYFFAPLWNDKVRPSNEQLNAVDELIDAMMLKNEDDLPTSSTLNPYYQHLYQCLTYRALNPGRILPEMGEHTKSIMAQPEYIAKAAEKPLKAISELFKLEVVMAKKKKATGESVFGESTKRGSDSQEDAGAKRAKDDLSLSSSVSVTNVGTTTPVEDFKQLIKMGFQFNAVVVQMEKVILDLVRLSIGDSMDEKIIDCLKVYRETSIELKCAGHYNQFMVELKANLVSEKKESLWEKAIDHENLGLILLTEESSSKVSRAEAEEFKAFGLSCKGTNGNGESEAVNDDDLLDDL</sequence>
<evidence type="ECO:0000259" key="13">
    <source>
        <dbReference type="SMART" id="SM00559"/>
    </source>
</evidence>
<keyword evidence="10" id="KW-0234">DNA repair</keyword>
<dbReference type="GO" id="GO:0003678">
    <property type="term" value="F:DNA helicase activity"/>
    <property type="evidence" value="ECO:0007669"/>
    <property type="project" value="InterPro"/>
</dbReference>
<dbReference type="FunFam" id="1.10.1600.10:FF:000002">
    <property type="entry name" value="X-ray repair cross-complementing protein 5"/>
    <property type="match status" value="1"/>
</dbReference>
<dbReference type="Gene3D" id="1.10.1600.10">
    <property type="match status" value="1"/>
</dbReference>
<dbReference type="SUPFAM" id="SSF53300">
    <property type="entry name" value="vWA-like"/>
    <property type="match status" value="1"/>
</dbReference>
<dbReference type="InterPro" id="IPR016194">
    <property type="entry name" value="SPOC-like_C_dom_sf"/>
</dbReference>
<dbReference type="SMART" id="SM00559">
    <property type="entry name" value="Ku78"/>
    <property type="match status" value="1"/>
</dbReference>
<dbReference type="PANTHER" id="PTHR12604:SF4">
    <property type="entry name" value="X-RAY REPAIR CROSS-COMPLEMENTING PROTEIN 5"/>
    <property type="match status" value="1"/>
</dbReference>
<feature type="region of interest" description="Disordered" evidence="12">
    <location>
        <begin position="695"/>
        <end position="717"/>
    </location>
</feature>
<dbReference type="InterPro" id="IPR014893">
    <property type="entry name" value="Ku_PK_bind"/>
</dbReference>
<feature type="domain" description="Ku" evidence="13">
    <location>
        <begin position="291"/>
        <end position="434"/>
    </location>
</feature>
<feature type="region of interest" description="Disordered" evidence="12">
    <location>
        <begin position="170"/>
        <end position="195"/>
    </location>
</feature>
<feature type="compositionally biased region" description="Acidic residues" evidence="12">
    <location>
        <begin position="707"/>
        <end position="717"/>
    </location>
</feature>
<feature type="compositionally biased region" description="Basic and acidic residues" evidence="12">
    <location>
        <begin position="542"/>
        <end position="558"/>
    </location>
</feature>
<dbReference type="InterPro" id="IPR005160">
    <property type="entry name" value="Ku_C"/>
</dbReference>
<evidence type="ECO:0000256" key="3">
    <source>
        <dbReference type="ARBA" id="ARBA00022741"/>
    </source>
</evidence>
<dbReference type="GO" id="GO:0000723">
    <property type="term" value="P:telomere maintenance"/>
    <property type="evidence" value="ECO:0007669"/>
    <property type="project" value="InterPro"/>
</dbReference>
<dbReference type="Pfam" id="PF08785">
    <property type="entry name" value="Ku_PK_bind"/>
    <property type="match status" value="1"/>
</dbReference>
<evidence type="ECO:0000256" key="10">
    <source>
        <dbReference type="ARBA" id="ARBA00023204"/>
    </source>
</evidence>
<dbReference type="AlphaFoldDB" id="A0A060A5J6"/>
<keyword evidence="7" id="KW-0067">ATP-binding</keyword>
<dbReference type="Pfam" id="PF03731">
    <property type="entry name" value="Ku_N"/>
    <property type="match status" value="1"/>
</dbReference>
<keyword evidence="3" id="KW-0547">Nucleotide-binding</keyword>
<evidence type="ECO:0000256" key="7">
    <source>
        <dbReference type="ARBA" id="ARBA00022840"/>
    </source>
</evidence>
<evidence type="ECO:0000256" key="6">
    <source>
        <dbReference type="ARBA" id="ARBA00022806"/>
    </source>
</evidence>
<dbReference type="Pfam" id="PF02735">
    <property type="entry name" value="Ku"/>
    <property type="match status" value="1"/>
</dbReference>
<dbReference type="GO" id="GO:0003684">
    <property type="term" value="F:damaged DNA binding"/>
    <property type="evidence" value="ECO:0007669"/>
    <property type="project" value="InterPro"/>
</dbReference>
<evidence type="ECO:0000256" key="5">
    <source>
        <dbReference type="ARBA" id="ARBA00022801"/>
    </source>
</evidence>
<dbReference type="InterPro" id="IPR024193">
    <property type="entry name" value="Ku80"/>
</dbReference>
<dbReference type="EMBL" id="KJ401342">
    <property type="protein sequence ID" value="AIA61438.1"/>
    <property type="molecule type" value="mRNA"/>
</dbReference>
<accession>A0A060A5J6</accession>
<dbReference type="InterPro" id="IPR005161">
    <property type="entry name" value="Ku_N"/>
</dbReference>
<dbReference type="GO" id="GO:0043564">
    <property type="term" value="C:Ku70:Ku80 complex"/>
    <property type="evidence" value="ECO:0007669"/>
    <property type="project" value="InterPro"/>
</dbReference>
<dbReference type="GO" id="GO:0042162">
    <property type="term" value="F:telomeric DNA binding"/>
    <property type="evidence" value="ECO:0007669"/>
    <property type="project" value="InterPro"/>
</dbReference>
<comment type="subcellular location">
    <subcellularLocation>
        <location evidence="1">Nucleus</location>
    </subcellularLocation>
</comment>
<dbReference type="PANTHER" id="PTHR12604">
    <property type="entry name" value="KU AUTOANTIGEN DNA HELICASE"/>
    <property type="match status" value="1"/>
</dbReference>
<organism evidence="14">
    <name type="scientific">Paracyclopina nana</name>
    <name type="common">Marine copepod</name>
    <dbReference type="NCBI Taxonomy" id="565004"/>
    <lineage>
        <taxon>Eukaryota</taxon>
        <taxon>Metazoa</taxon>
        <taxon>Ecdysozoa</taxon>
        <taxon>Arthropoda</taxon>
        <taxon>Crustacea</taxon>
        <taxon>Multicrustacea</taxon>
        <taxon>Hexanauplia</taxon>
        <taxon>Copepoda</taxon>
        <taxon>Cyclopoida</taxon>
        <taxon>Cyclopettidae</taxon>
        <taxon>Paracyclopina</taxon>
    </lineage>
</organism>
<keyword evidence="11" id="KW-0539">Nucleus</keyword>
<dbReference type="GO" id="GO:0005524">
    <property type="term" value="F:ATP binding"/>
    <property type="evidence" value="ECO:0007669"/>
    <property type="project" value="UniProtKB-KW"/>
</dbReference>
<reference evidence="14" key="2">
    <citation type="submission" date="2014-02" db="EMBL/GenBank/DDBJ databases">
        <authorList>
            <person name="Won E.-J."/>
            <person name="Lee J.-S."/>
        </authorList>
    </citation>
    <scope>NUCLEOTIDE SEQUENCE</scope>
</reference>
<keyword evidence="4" id="KW-0227">DNA damage</keyword>
<dbReference type="GO" id="GO:0006303">
    <property type="term" value="P:double-strand break repair via nonhomologous end joining"/>
    <property type="evidence" value="ECO:0007669"/>
    <property type="project" value="InterPro"/>
</dbReference>
<dbReference type="Pfam" id="PF03730">
    <property type="entry name" value="Ku_C"/>
    <property type="match status" value="1"/>
</dbReference>
<dbReference type="InterPro" id="IPR036494">
    <property type="entry name" value="Ku_C_sf"/>
</dbReference>
<dbReference type="InterPro" id="IPR036465">
    <property type="entry name" value="vWFA_dom_sf"/>
</dbReference>
<dbReference type="Gene3D" id="3.40.50.410">
    <property type="entry name" value="von Willebrand factor, type A domain"/>
    <property type="match status" value="1"/>
</dbReference>
<keyword evidence="6" id="KW-0347">Helicase</keyword>
<keyword evidence="5" id="KW-0378">Hydrolase</keyword>
<name>A0A060A5J6_PARNA</name>
<reference evidence="14" key="1">
    <citation type="journal article" date="2014" name="Aquat. Toxicol.">
        <title>Gamma radiation induces growth retardation, impaired egg production, and oxidative stress in the marine copepod Paracyclopina nana.</title>
        <authorList>
            <person name="Won E.J."/>
            <person name="Lee J.S."/>
        </authorList>
    </citation>
    <scope>NUCLEOTIDE SEQUENCE</scope>
</reference>
<dbReference type="SUPFAM" id="SSF101420">
    <property type="entry name" value="C-terminal domain of Ku80"/>
    <property type="match status" value="1"/>
</dbReference>
<evidence type="ECO:0000256" key="1">
    <source>
        <dbReference type="ARBA" id="ARBA00004123"/>
    </source>
</evidence>
<dbReference type="InterPro" id="IPR006164">
    <property type="entry name" value="DNA_bd_Ku70/Ku80"/>
</dbReference>
<evidence type="ECO:0000256" key="11">
    <source>
        <dbReference type="ARBA" id="ARBA00023242"/>
    </source>
</evidence>
<keyword evidence="9" id="KW-0233">DNA recombination</keyword>
<evidence type="ECO:0000256" key="12">
    <source>
        <dbReference type="SAM" id="MobiDB-lite"/>
    </source>
</evidence>
<feature type="non-terminal residue" evidence="14">
    <location>
        <position position="1"/>
    </location>
</feature>
<dbReference type="Gene3D" id="2.40.290.10">
    <property type="match status" value="1"/>
</dbReference>
<evidence type="ECO:0000256" key="4">
    <source>
        <dbReference type="ARBA" id="ARBA00022763"/>
    </source>
</evidence>
<protein>
    <submittedName>
        <fullName evidence="14">Ku80</fullName>
    </submittedName>
</protein>
<dbReference type="CDD" id="cd00873">
    <property type="entry name" value="KU80"/>
    <property type="match status" value="1"/>
</dbReference>
<keyword evidence="8" id="KW-0238">DNA-binding</keyword>
<feature type="region of interest" description="Disordered" evidence="12">
    <location>
        <begin position="537"/>
        <end position="558"/>
    </location>
</feature>
<proteinExistence type="evidence at transcript level"/>
<dbReference type="SUPFAM" id="SSF100939">
    <property type="entry name" value="SPOC domain-like"/>
    <property type="match status" value="1"/>
</dbReference>
<gene>
    <name evidence="14" type="primary">Ku80</name>
</gene>
<evidence type="ECO:0000256" key="8">
    <source>
        <dbReference type="ARBA" id="ARBA00023125"/>
    </source>
</evidence>
<dbReference type="GO" id="GO:0006310">
    <property type="term" value="P:DNA recombination"/>
    <property type="evidence" value="ECO:0007669"/>
    <property type="project" value="UniProtKB-KW"/>
</dbReference>
<evidence type="ECO:0000256" key="9">
    <source>
        <dbReference type="ARBA" id="ARBA00023172"/>
    </source>
</evidence>
<comment type="similarity">
    <text evidence="2">Belongs to the ku80 family.</text>
</comment>